<keyword evidence="2" id="KW-1185">Reference proteome</keyword>
<evidence type="ECO:0000313" key="2">
    <source>
        <dbReference type="Proteomes" id="UP000013909"/>
    </source>
</evidence>
<protein>
    <submittedName>
        <fullName evidence="1">Uncharacterized protein</fullName>
    </submittedName>
</protein>
<name>R7ZSM8_9BACT</name>
<accession>R7ZSM8</accession>
<dbReference type="Proteomes" id="UP000013909">
    <property type="component" value="Unassembled WGS sequence"/>
</dbReference>
<comment type="caution">
    <text evidence="1">The sequence shown here is derived from an EMBL/GenBank/DDBJ whole genome shotgun (WGS) entry which is preliminary data.</text>
</comment>
<gene>
    <name evidence="1" type="ORF">ADIS_2351</name>
</gene>
<organism evidence="1 2">
    <name type="scientific">Lunatimonas lonarensis</name>
    <dbReference type="NCBI Taxonomy" id="1232681"/>
    <lineage>
        <taxon>Bacteria</taxon>
        <taxon>Pseudomonadati</taxon>
        <taxon>Bacteroidota</taxon>
        <taxon>Cytophagia</taxon>
        <taxon>Cytophagales</taxon>
        <taxon>Cyclobacteriaceae</taxon>
    </lineage>
</organism>
<dbReference type="STRING" id="1232681.ADIS_2351"/>
<evidence type="ECO:0000313" key="1">
    <source>
        <dbReference type="EMBL" id="EON77141.1"/>
    </source>
</evidence>
<dbReference type="AlphaFoldDB" id="R7ZSM8"/>
<sequence length="59" mass="6736">MAKTQGIYRDINSLETHWYTQPTNDTKLTASALANAAKTSNSQTIVQIYMQHYCIKNKE</sequence>
<reference evidence="1 2" key="1">
    <citation type="submission" date="2013-02" db="EMBL/GenBank/DDBJ databases">
        <title>A novel strain isolated from Lonar lake, Maharashtra, India.</title>
        <authorList>
            <person name="Singh A."/>
        </authorList>
    </citation>
    <scope>NUCLEOTIDE SEQUENCE [LARGE SCALE GENOMIC DNA]</scope>
    <source>
        <strain evidence="1 2">AK24</strain>
    </source>
</reference>
<dbReference type="EMBL" id="AQHR01000065">
    <property type="protein sequence ID" value="EON77141.1"/>
    <property type="molecule type" value="Genomic_DNA"/>
</dbReference>
<proteinExistence type="predicted"/>